<organism evidence="2">
    <name type="scientific">Petromyces alliaceus</name>
    <name type="common">Aspergillus alliaceus</name>
    <dbReference type="NCBI Taxonomy" id="209559"/>
    <lineage>
        <taxon>Eukaryota</taxon>
        <taxon>Fungi</taxon>
        <taxon>Dikarya</taxon>
        <taxon>Ascomycota</taxon>
        <taxon>Pezizomycotina</taxon>
        <taxon>Eurotiomycetes</taxon>
        <taxon>Eurotiomycetidae</taxon>
        <taxon>Eurotiales</taxon>
        <taxon>Aspergillaceae</taxon>
        <taxon>Aspergillus</taxon>
        <taxon>Aspergillus subgen. Circumdati</taxon>
    </lineage>
</organism>
<sequence length="277" mass="31347">MPSSLGCKRNVEDGSASPPLPRPGSPLSLYAIIRQYPGIRLYIQPLLWTKAHLLLLDCKFTLQQRRPRRIARPGCLDHVRNTKLYCDTLYAIANLQERRGAESSKLTVERILAAYNICPLHLGCLFFRFNHRIRVPLLPDRVFSRDPGSAIIAYVSYDSIQKLRRSNFHGSRSNRANVPVYNIREKMLRSIQPRNKHEDPYIAAILIGLAQQQRAREQENQQNIGDIMLNMPGIIEYAAPRSTVSTLALSPGGGTEHTTRAASTSFKVYTSTVQSFF</sequence>
<proteinExistence type="predicted"/>
<dbReference type="EMBL" id="ML735345">
    <property type="protein sequence ID" value="KAE8385105.1"/>
    <property type="molecule type" value="Genomic_DNA"/>
</dbReference>
<dbReference type="AlphaFoldDB" id="A0A5N7BTE3"/>
<accession>A0A5N7BTE3</accession>
<reference evidence="2" key="1">
    <citation type="submission" date="2019-04" db="EMBL/GenBank/DDBJ databases">
        <title>Friends and foes A comparative genomics studyof 23 Aspergillus species from section Flavi.</title>
        <authorList>
            <consortium name="DOE Joint Genome Institute"/>
            <person name="Kjaerbolling I."/>
            <person name="Vesth T."/>
            <person name="Frisvad J.C."/>
            <person name="Nybo J.L."/>
            <person name="Theobald S."/>
            <person name="Kildgaard S."/>
            <person name="Isbrandt T."/>
            <person name="Kuo A."/>
            <person name="Sato A."/>
            <person name="Lyhne E.K."/>
            <person name="Kogle M.E."/>
            <person name="Wiebenga A."/>
            <person name="Kun R.S."/>
            <person name="Lubbers R.J."/>
            <person name="Makela M.R."/>
            <person name="Barry K."/>
            <person name="Chovatia M."/>
            <person name="Clum A."/>
            <person name="Daum C."/>
            <person name="Haridas S."/>
            <person name="He G."/>
            <person name="LaButti K."/>
            <person name="Lipzen A."/>
            <person name="Mondo S."/>
            <person name="Riley R."/>
            <person name="Salamov A."/>
            <person name="Simmons B.A."/>
            <person name="Magnuson J.K."/>
            <person name="Henrissat B."/>
            <person name="Mortensen U.H."/>
            <person name="Larsen T.O."/>
            <person name="Devries R.P."/>
            <person name="Grigoriev I.V."/>
            <person name="Machida M."/>
            <person name="Baker S.E."/>
            <person name="Andersen M.R."/>
        </authorList>
    </citation>
    <scope>NUCLEOTIDE SEQUENCE [LARGE SCALE GENOMIC DNA]</scope>
    <source>
        <strain evidence="2">IBT 14317</strain>
    </source>
</reference>
<evidence type="ECO:0000313" key="2">
    <source>
        <dbReference type="EMBL" id="KAE8385105.1"/>
    </source>
</evidence>
<dbReference type="Proteomes" id="UP000326877">
    <property type="component" value="Unassembled WGS sequence"/>
</dbReference>
<name>A0A5N7BTE3_PETAA</name>
<gene>
    <name evidence="2" type="ORF">BDV23DRAFT_188586</name>
</gene>
<protein>
    <submittedName>
        <fullName evidence="2">Uncharacterized protein</fullName>
    </submittedName>
</protein>
<dbReference type="OrthoDB" id="5343483at2759"/>
<feature type="region of interest" description="Disordered" evidence="1">
    <location>
        <begin position="1"/>
        <end position="21"/>
    </location>
</feature>
<evidence type="ECO:0000256" key="1">
    <source>
        <dbReference type="SAM" id="MobiDB-lite"/>
    </source>
</evidence>